<name>A0A971M4D9_9BACT</name>
<comment type="caution">
    <text evidence="2">The sequence shown here is derived from an EMBL/GenBank/DDBJ whole genome shotgun (WGS) entry which is preliminary data.</text>
</comment>
<proteinExistence type="predicted"/>
<dbReference type="EMBL" id="JAAYEE010000103">
    <property type="protein sequence ID" value="NLW35092.1"/>
    <property type="molecule type" value="Genomic_DNA"/>
</dbReference>
<accession>A0A971M4D9</accession>
<feature type="transmembrane region" description="Helical" evidence="1">
    <location>
        <begin position="6"/>
        <end position="25"/>
    </location>
</feature>
<keyword evidence="1" id="KW-0812">Transmembrane</keyword>
<sequence>MMLIKIQIITGAMSILLLYFTFEMIRKEKIREEYSILWLFTGVATLLFCLFPDFFLAKFLVRITGLFYLSAVVVIVFCFLLLIVLHFSVVISQLTDKNKEIAQRFAILELEFREWKEKNGPG</sequence>
<keyword evidence="1" id="KW-0472">Membrane</keyword>
<evidence type="ECO:0000313" key="2">
    <source>
        <dbReference type="EMBL" id="NLW35092.1"/>
    </source>
</evidence>
<evidence type="ECO:0000256" key="1">
    <source>
        <dbReference type="SAM" id="Phobius"/>
    </source>
</evidence>
<keyword evidence="1" id="KW-1133">Transmembrane helix</keyword>
<dbReference type="Pfam" id="PF10066">
    <property type="entry name" value="DUF2304"/>
    <property type="match status" value="1"/>
</dbReference>
<feature type="transmembrane region" description="Helical" evidence="1">
    <location>
        <begin position="37"/>
        <end position="61"/>
    </location>
</feature>
<feature type="transmembrane region" description="Helical" evidence="1">
    <location>
        <begin position="67"/>
        <end position="91"/>
    </location>
</feature>
<organism evidence="2 3">
    <name type="scientific">Syntrophorhabdus aromaticivorans</name>
    <dbReference type="NCBI Taxonomy" id="328301"/>
    <lineage>
        <taxon>Bacteria</taxon>
        <taxon>Pseudomonadati</taxon>
        <taxon>Thermodesulfobacteriota</taxon>
        <taxon>Syntrophorhabdia</taxon>
        <taxon>Syntrophorhabdales</taxon>
        <taxon>Syntrophorhabdaceae</taxon>
        <taxon>Syntrophorhabdus</taxon>
    </lineage>
</organism>
<reference evidence="2" key="1">
    <citation type="journal article" date="2020" name="Biotechnol. Biofuels">
        <title>New insights from the biogas microbiome by comprehensive genome-resolved metagenomics of nearly 1600 species originating from multiple anaerobic digesters.</title>
        <authorList>
            <person name="Campanaro S."/>
            <person name="Treu L."/>
            <person name="Rodriguez-R L.M."/>
            <person name="Kovalovszki A."/>
            <person name="Ziels R.M."/>
            <person name="Maus I."/>
            <person name="Zhu X."/>
            <person name="Kougias P.G."/>
            <person name="Basile A."/>
            <person name="Luo G."/>
            <person name="Schluter A."/>
            <person name="Konstantinidis K.T."/>
            <person name="Angelidaki I."/>
        </authorList>
    </citation>
    <scope>NUCLEOTIDE SEQUENCE</scope>
    <source>
        <strain evidence="2">AS06rmzACSIP_7</strain>
    </source>
</reference>
<dbReference type="Proteomes" id="UP000777265">
    <property type="component" value="Unassembled WGS sequence"/>
</dbReference>
<dbReference type="InterPro" id="IPR019277">
    <property type="entry name" value="DUF2304"/>
</dbReference>
<reference evidence="2" key="2">
    <citation type="submission" date="2020-01" db="EMBL/GenBank/DDBJ databases">
        <authorList>
            <person name="Campanaro S."/>
        </authorList>
    </citation>
    <scope>NUCLEOTIDE SEQUENCE</scope>
    <source>
        <strain evidence="2">AS06rmzACSIP_7</strain>
    </source>
</reference>
<dbReference type="AlphaFoldDB" id="A0A971M4D9"/>
<protein>
    <submittedName>
        <fullName evidence="2">DUF2304 domain-containing protein</fullName>
    </submittedName>
</protein>
<gene>
    <name evidence="2" type="ORF">GXY80_06365</name>
</gene>
<evidence type="ECO:0000313" key="3">
    <source>
        <dbReference type="Proteomes" id="UP000777265"/>
    </source>
</evidence>